<dbReference type="Pfam" id="PF00378">
    <property type="entry name" value="ECH_1"/>
    <property type="match status" value="1"/>
</dbReference>
<evidence type="ECO:0000313" key="2">
    <source>
        <dbReference type="EMBL" id="ROQ90829.1"/>
    </source>
</evidence>
<comment type="similarity">
    <text evidence="1">Belongs to the enoyl-CoA hydratase/isomerase family.</text>
</comment>
<dbReference type="InterPro" id="IPR001753">
    <property type="entry name" value="Enoyl-CoA_hydra/iso"/>
</dbReference>
<dbReference type="Gene3D" id="3.90.226.10">
    <property type="entry name" value="2-enoyl-CoA Hydratase, Chain A, domain 1"/>
    <property type="match status" value="1"/>
</dbReference>
<name>A0A3N1UN61_9BACT</name>
<dbReference type="OrthoDB" id="5365311at2"/>
<dbReference type="Gene3D" id="1.10.12.10">
    <property type="entry name" value="Lyase 2-enoyl-coa Hydratase, Chain A, domain 2"/>
    <property type="match status" value="1"/>
</dbReference>
<dbReference type="InterPro" id="IPR051683">
    <property type="entry name" value="Enoyl-CoA_Hydratase/Isomerase"/>
</dbReference>
<dbReference type="CDD" id="cd06558">
    <property type="entry name" value="crotonase-like"/>
    <property type="match status" value="1"/>
</dbReference>
<dbReference type="RefSeq" id="WP_123290571.1">
    <property type="nucleotide sequence ID" value="NZ_RJVA01000013.1"/>
</dbReference>
<sequence>MTYETLLVEMGADYVATITLNRPNQLNTFTTPLAEELSRALKTLDADPAVRVVIIKGAGKHFCAGIDVGELDGKSPMELQAWIQRMETPLVTISEMKKPVIAQVHGVAAANGAGLVAACDLAIAAETARLGLTAINVGLNCVGPVIPVSKSVGRKTALEMLLYGELMDAREAQARGLINRVVPAEDLDRAAHDWAAVLAQKSPIAVQIAKRGFYVAADMEYHKAFEYMNEVFARLCTTEDAKEGVKAFMEKRTPVWRER</sequence>
<comment type="caution">
    <text evidence="2">The sequence shown here is derived from an EMBL/GenBank/DDBJ whole genome shotgun (WGS) entry which is preliminary data.</text>
</comment>
<dbReference type="SUPFAM" id="SSF52096">
    <property type="entry name" value="ClpP/crotonase"/>
    <property type="match status" value="1"/>
</dbReference>
<dbReference type="GO" id="GO:0003824">
    <property type="term" value="F:catalytic activity"/>
    <property type="evidence" value="ECO:0007669"/>
    <property type="project" value="UniProtKB-ARBA"/>
</dbReference>
<dbReference type="InterPro" id="IPR014748">
    <property type="entry name" value="Enoyl-CoA_hydra_C"/>
</dbReference>
<dbReference type="PANTHER" id="PTHR42964">
    <property type="entry name" value="ENOYL-COA HYDRATASE"/>
    <property type="match status" value="1"/>
</dbReference>
<accession>A0A3N1UN61</accession>
<dbReference type="PANTHER" id="PTHR42964:SF1">
    <property type="entry name" value="POLYKETIDE BIOSYNTHESIS ENOYL-COA HYDRATASE PKSH-RELATED"/>
    <property type="match status" value="1"/>
</dbReference>
<dbReference type="EMBL" id="RJVA01000013">
    <property type="protein sequence ID" value="ROQ90829.1"/>
    <property type="molecule type" value="Genomic_DNA"/>
</dbReference>
<proteinExistence type="inferred from homology"/>
<dbReference type="InterPro" id="IPR029045">
    <property type="entry name" value="ClpP/crotonase-like_dom_sf"/>
</dbReference>
<organism evidence="2 3">
    <name type="scientific">Desulfosoma caldarium</name>
    <dbReference type="NCBI Taxonomy" id="610254"/>
    <lineage>
        <taxon>Bacteria</taxon>
        <taxon>Pseudomonadati</taxon>
        <taxon>Thermodesulfobacteriota</taxon>
        <taxon>Syntrophobacteria</taxon>
        <taxon>Syntrophobacterales</taxon>
        <taxon>Syntrophobacteraceae</taxon>
        <taxon>Desulfosoma</taxon>
    </lineage>
</organism>
<dbReference type="AlphaFoldDB" id="A0A3N1UN61"/>
<evidence type="ECO:0000256" key="1">
    <source>
        <dbReference type="ARBA" id="ARBA00005254"/>
    </source>
</evidence>
<reference evidence="2 3" key="1">
    <citation type="submission" date="2018-11" db="EMBL/GenBank/DDBJ databases">
        <title>Genomic Encyclopedia of Type Strains, Phase IV (KMG-IV): sequencing the most valuable type-strain genomes for metagenomic binning, comparative biology and taxonomic classification.</title>
        <authorList>
            <person name="Goeker M."/>
        </authorList>
    </citation>
    <scope>NUCLEOTIDE SEQUENCE [LARGE SCALE GENOMIC DNA]</scope>
    <source>
        <strain evidence="2 3">DSM 22027</strain>
    </source>
</reference>
<keyword evidence="3" id="KW-1185">Reference proteome</keyword>
<protein>
    <submittedName>
        <fullName evidence="2">Enoyl-CoA hydratase/carnithine racemase</fullName>
    </submittedName>
</protein>
<evidence type="ECO:0000313" key="3">
    <source>
        <dbReference type="Proteomes" id="UP000276223"/>
    </source>
</evidence>
<dbReference type="Proteomes" id="UP000276223">
    <property type="component" value="Unassembled WGS sequence"/>
</dbReference>
<dbReference type="GO" id="GO:0008300">
    <property type="term" value="P:isoprenoid catabolic process"/>
    <property type="evidence" value="ECO:0007669"/>
    <property type="project" value="TreeGrafter"/>
</dbReference>
<gene>
    <name evidence="2" type="ORF">EDC27_2084</name>
</gene>